<evidence type="ECO:0000259" key="2">
    <source>
        <dbReference type="Pfam" id="PF25072"/>
    </source>
</evidence>
<sequence>MFDPVAMIVTGEAKKPCRQNNRRGKEILPTKPSSPTGRLVVRWAKGLDWRWRLLIIMPLSFVLFIIVSWQFSSTNLISLPSSSSSSSVAGRVWEEKKMVNGSRIAICLVGAARKFELTGPSILKNILLEYPNADLFLHSPLDKDAFKFSLLRKAPRIAGVRIFKQVNIVEDESQTRVLTSSNSPNGIQGLLQYFNMVEGCLTMIRAHEERVINSTYEWIVRTRVDGYWSAPLGSSNFVRNTYTIPTGSNYGGLNDRFGVGDRRTSTVALSRLRLIPQLESSGYQLLNSEAAFKAQLVTSNVTYQDSLLPFCVLSDRMYDYPPTGYGVPVTSIGSTASLSGAKCRPCRPACVGKCVEDVLLGLNRWWSWTENENMTKVDLCNASGEWEEGWDKTFDKVAGRISARMRRKMKSLGFNRCVLNFQEMKKKTASWWESPSPEEICRSGLTPQLVKQKTS</sequence>
<evidence type="ECO:0000313" key="4">
    <source>
        <dbReference type="Proteomes" id="UP000036987"/>
    </source>
</evidence>
<comment type="caution">
    <text evidence="3">The sequence shown here is derived from an EMBL/GenBank/DDBJ whole genome shotgun (WGS) entry which is preliminary data.</text>
</comment>
<proteinExistence type="predicted"/>
<keyword evidence="1" id="KW-1133">Transmembrane helix</keyword>
<dbReference type="Proteomes" id="UP000036987">
    <property type="component" value="Unassembled WGS sequence"/>
</dbReference>
<keyword evidence="1" id="KW-0812">Transmembrane</keyword>
<dbReference type="OrthoDB" id="2016723at2759"/>
<dbReference type="PANTHER" id="PTHR35112:SF1">
    <property type="entry name" value="RING_FYVE_PHD ZINC FINGER SUPERFAMILY PROTEIN"/>
    <property type="match status" value="1"/>
</dbReference>
<accession>A0A0K9NLR3</accession>
<organism evidence="3 4">
    <name type="scientific">Zostera marina</name>
    <name type="common">Eelgrass</name>
    <dbReference type="NCBI Taxonomy" id="29655"/>
    <lineage>
        <taxon>Eukaryota</taxon>
        <taxon>Viridiplantae</taxon>
        <taxon>Streptophyta</taxon>
        <taxon>Embryophyta</taxon>
        <taxon>Tracheophyta</taxon>
        <taxon>Spermatophyta</taxon>
        <taxon>Magnoliopsida</taxon>
        <taxon>Liliopsida</taxon>
        <taxon>Zosteraceae</taxon>
        <taxon>Zostera</taxon>
    </lineage>
</organism>
<gene>
    <name evidence="3" type="ORF">ZOSMA_8G00700</name>
</gene>
<feature type="domain" description="DUF7796" evidence="2">
    <location>
        <begin position="100"/>
        <end position="446"/>
    </location>
</feature>
<protein>
    <recommendedName>
        <fullName evidence="2">DUF7796 domain-containing protein</fullName>
    </recommendedName>
</protein>
<keyword evidence="4" id="KW-1185">Reference proteome</keyword>
<name>A0A0K9NLR3_ZOSMR</name>
<dbReference type="EMBL" id="LFYR01002110">
    <property type="protein sequence ID" value="KMZ56925.1"/>
    <property type="molecule type" value="Genomic_DNA"/>
</dbReference>
<dbReference type="OMA" id="QSRMAVC"/>
<evidence type="ECO:0000256" key="1">
    <source>
        <dbReference type="SAM" id="Phobius"/>
    </source>
</evidence>
<dbReference type="PANTHER" id="PTHR35112">
    <property type="entry name" value="OS08G0360500 PROTEIN"/>
    <property type="match status" value="1"/>
</dbReference>
<dbReference type="InterPro" id="IPR056698">
    <property type="entry name" value="DUF7796"/>
</dbReference>
<dbReference type="AlphaFoldDB" id="A0A0K9NLR3"/>
<reference evidence="4" key="1">
    <citation type="journal article" date="2016" name="Nature">
        <title>The genome of the seagrass Zostera marina reveals angiosperm adaptation to the sea.</title>
        <authorList>
            <person name="Olsen J.L."/>
            <person name="Rouze P."/>
            <person name="Verhelst B."/>
            <person name="Lin Y.-C."/>
            <person name="Bayer T."/>
            <person name="Collen J."/>
            <person name="Dattolo E."/>
            <person name="De Paoli E."/>
            <person name="Dittami S."/>
            <person name="Maumus F."/>
            <person name="Michel G."/>
            <person name="Kersting A."/>
            <person name="Lauritano C."/>
            <person name="Lohaus R."/>
            <person name="Toepel M."/>
            <person name="Tonon T."/>
            <person name="Vanneste K."/>
            <person name="Amirebrahimi M."/>
            <person name="Brakel J."/>
            <person name="Bostroem C."/>
            <person name="Chovatia M."/>
            <person name="Grimwood J."/>
            <person name="Jenkins J.W."/>
            <person name="Jueterbock A."/>
            <person name="Mraz A."/>
            <person name="Stam W.T."/>
            <person name="Tice H."/>
            <person name="Bornberg-Bauer E."/>
            <person name="Green P.J."/>
            <person name="Pearson G.A."/>
            <person name="Procaccini G."/>
            <person name="Duarte C.M."/>
            <person name="Schmutz J."/>
            <person name="Reusch T.B.H."/>
            <person name="Van de Peer Y."/>
        </authorList>
    </citation>
    <scope>NUCLEOTIDE SEQUENCE [LARGE SCALE GENOMIC DNA]</scope>
    <source>
        <strain evidence="4">cv. Finnish</strain>
    </source>
</reference>
<feature type="transmembrane region" description="Helical" evidence="1">
    <location>
        <begin position="51"/>
        <end position="71"/>
    </location>
</feature>
<keyword evidence="1" id="KW-0472">Membrane</keyword>
<evidence type="ECO:0000313" key="3">
    <source>
        <dbReference type="EMBL" id="KMZ56925.1"/>
    </source>
</evidence>
<dbReference type="Pfam" id="PF25072">
    <property type="entry name" value="DUF7796"/>
    <property type="match status" value="1"/>
</dbReference>